<dbReference type="CDD" id="cd04617">
    <property type="entry name" value="CBS_pair_CcpN"/>
    <property type="match status" value="1"/>
</dbReference>
<evidence type="ECO:0000256" key="2">
    <source>
        <dbReference type="PROSITE-ProRule" id="PRU00703"/>
    </source>
</evidence>
<protein>
    <submittedName>
        <fullName evidence="4">Helix-turn-helix transcriptional regulator</fullName>
    </submittedName>
</protein>
<dbReference type="SUPFAM" id="SSF46785">
    <property type="entry name" value="Winged helix' DNA-binding domain"/>
    <property type="match status" value="1"/>
</dbReference>
<dbReference type="InterPro" id="IPR051257">
    <property type="entry name" value="Diverse_CBS-Domain"/>
</dbReference>
<dbReference type="Pfam" id="PF08279">
    <property type="entry name" value="HTH_11"/>
    <property type="match status" value="1"/>
</dbReference>
<dbReference type="Gene3D" id="3.10.580.10">
    <property type="entry name" value="CBS-domain"/>
    <property type="match status" value="1"/>
</dbReference>
<dbReference type="Proteomes" id="UP000501830">
    <property type="component" value="Chromosome"/>
</dbReference>
<evidence type="ECO:0000259" key="3">
    <source>
        <dbReference type="PROSITE" id="PS51371"/>
    </source>
</evidence>
<name>A0A6G7WF38_9LACT</name>
<keyword evidence="1 2" id="KW-0129">CBS domain</keyword>
<evidence type="ECO:0000256" key="1">
    <source>
        <dbReference type="ARBA" id="ARBA00023122"/>
    </source>
</evidence>
<keyword evidence="5" id="KW-1185">Reference proteome</keyword>
<gene>
    <name evidence="4" type="ORF">G7058_01400</name>
</gene>
<evidence type="ECO:0000313" key="4">
    <source>
        <dbReference type="EMBL" id="QIK50819.1"/>
    </source>
</evidence>
<organism evidence="4 5">
    <name type="scientific">Jeotgalibaca porci</name>
    <dbReference type="NCBI Taxonomy" id="1868793"/>
    <lineage>
        <taxon>Bacteria</taxon>
        <taxon>Bacillati</taxon>
        <taxon>Bacillota</taxon>
        <taxon>Bacilli</taxon>
        <taxon>Lactobacillales</taxon>
        <taxon>Carnobacteriaceae</taxon>
        <taxon>Jeotgalibaca</taxon>
    </lineage>
</organism>
<dbReference type="InterPro" id="IPR036390">
    <property type="entry name" value="WH_DNA-bd_sf"/>
</dbReference>
<proteinExistence type="predicted"/>
<dbReference type="PROSITE" id="PS51371">
    <property type="entry name" value="CBS"/>
    <property type="match status" value="2"/>
</dbReference>
<dbReference type="SMART" id="SM00116">
    <property type="entry name" value="CBS"/>
    <property type="match status" value="2"/>
</dbReference>
<dbReference type="InterPro" id="IPR036388">
    <property type="entry name" value="WH-like_DNA-bd_sf"/>
</dbReference>
<evidence type="ECO:0000313" key="5">
    <source>
        <dbReference type="Proteomes" id="UP000501830"/>
    </source>
</evidence>
<dbReference type="InterPro" id="IPR016842">
    <property type="entry name" value="UCP026546_HTH-CBS"/>
</dbReference>
<dbReference type="SUPFAM" id="SSF54631">
    <property type="entry name" value="CBS-domain pair"/>
    <property type="match status" value="1"/>
</dbReference>
<dbReference type="PANTHER" id="PTHR43080">
    <property type="entry name" value="CBS DOMAIN-CONTAINING PROTEIN CBSX3, MITOCHONDRIAL"/>
    <property type="match status" value="1"/>
</dbReference>
<dbReference type="Pfam" id="PF00571">
    <property type="entry name" value="CBS"/>
    <property type="match status" value="2"/>
</dbReference>
<dbReference type="AlphaFoldDB" id="A0A6G7WF38"/>
<dbReference type="InterPro" id="IPR000644">
    <property type="entry name" value="CBS_dom"/>
</dbReference>
<dbReference type="Gene3D" id="1.10.10.10">
    <property type="entry name" value="Winged helix-like DNA-binding domain superfamily/Winged helix DNA-binding domain"/>
    <property type="match status" value="1"/>
</dbReference>
<feature type="domain" description="CBS" evidence="3">
    <location>
        <begin position="80"/>
        <end position="137"/>
    </location>
</feature>
<dbReference type="PANTHER" id="PTHR43080:SF2">
    <property type="entry name" value="CBS DOMAIN-CONTAINING PROTEIN"/>
    <property type="match status" value="1"/>
</dbReference>
<reference evidence="4 5" key="1">
    <citation type="journal article" date="2017" name="Int. J. Syst. Evol. Microbiol.">
        <title>Jeotgalibaca porci sp. nov. and Jeotgalibaca arthritidis sp. nov., isolated from pigs, and emended description of the genus Jeotgalibaca.</title>
        <authorList>
            <person name="Zamora L."/>
            <person name="Perez-Sancho M."/>
            <person name="Dominguez L."/>
            <person name="Fernandez-Garayzabal J.F."/>
            <person name="Vela A.I."/>
        </authorList>
    </citation>
    <scope>NUCLEOTIDE SEQUENCE [LARGE SCALE GENOMIC DNA]</scope>
    <source>
        <strain evidence="4 5">CCUG 69148</strain>
    </source>
</reference>
<dbReference type="EMBL" id="CP049889">
    <property type="protein sequence ID" value="QIK50819.1"/>
    <property type="molecule type" value="Genomic_DNA"/>
</dbReference>
<dbReference type="KEGG" id="jpo:G7058_01400"/>
<feature type="domain" description="CBS" evidence="3">
    <location>
        <begin position="145"/>
        <end position="206"/>
    </location>
</feature>
<accession>A0A6G7WF38</accession>
<dbReference type="PIRSF" id="PIRSF026546">
    <property type="entry name" value="UCP026546_CBS_YqzB"/>
    <property type="match status" value="1"/>
</dbReference>
<sequence>MNFTERQNKIIEIVKEHEPVSGDRIAGYLGLSRATLRSDLAVLTMIGILDARTKVGYFYTGHDVKPLVYDQLFDLPVKEIMITPILVEQTLSVYDAVTNLFMYDVGSLYVKNEADELIGVISRKDFLRFVIGNANAENTPVAMIMTRMPNIVTVTPDVSILEAGNLLMKRRVDSLPVVSKDNPLKVVGKLTKTRLMSHFIQSGNDSNNS</sequence>
<dbReference type="RefSeq" id="WP_166061857.1">
    <property type="nucleotide sequence ID" value="NZ_CP049889.1"/>
</dbReference>
<dbReference type="GeneID" id="94551912"/>
<dbReference type="InterPro" id="IPR046342">
    <property type="entry name" value="CBS_dom_sf"/>
</dbReference>
<dbReference type="InterPro" id="IPR013196">
    <property type="entry name" value="HTH_11"/>
</dbReference>